<sequence length="92" mass="9988">MKPFRYTSSDWFGKASAGLLLGFLLSLALGGLLARYGLGGVAPFSIQHQLTMWLVSPLLVIILSACFLFRSSAQAWLWLGGANVFAWVLLAL</sequence>
<protein>
    <submittedName>
        <fullName evidence="2">Uncharacterized protein</fullName>
    </submittedName>
</protein>
<dbReference type="Proteomes" id="UP000321933">
    <property type="component" value="Unassembled WGS sequence"/>
</dbReference>
<organism evidence="2 3">
    <name type="scientific">Parahaliea aestuarii</name>
    <dbReference type="NCBI Taxonomy" id="1852021"/>
    <lineage>
        <taxon>Bacteria</taxon>
        <taxon>Pseudomonadati</taxon>
        <taxon>Pseudomonadota</taxon>
        <taxon>Gammaproteobacteria</taxon>
        <taxon>Cellvibrionales</taxon>
        <taxon>Halieaceae</taxon>
        <taxon>Parahaliea</taxon>
    </lineage>
</organism>
<evidence type="ECO:0000313" key="3">
    <source>
        <dbReference type="Proteomes" id="UP000321933"/>
    </source>
</evidence>
<dbReference type="RefSeq" id="WP_148062255.1">
    <property type="nucleotide sequence ID" value="NZ_VRYZ01000001.1"/>
</dbReference>
<comment type="caution">
    <text evidence="2">The sequence shown here is derived from an EMBL/GenBank/DDBJ whole genome shotgun (WGS) entry which is preliminary data.</text>
</comment>
<keyword evidence="1" id="KW-0812">Transmembrane</keyword>
<feature type="transmembrane region" description="Helical" evidence="1">
    <location>
        <begin position="50"/>
        <end position="68"/>
    </location>
</feature>
<accession>A0A5C9A2U7</accession>
<keyword evidence="3" id="KW-1185">Reference proteome</keyword>
<name>A0A5C9A2U7_9GAMM</name>
<gene>
    <name evidence="2" type="ORF">FVW59_00295</name>
</gene>
<evidence type="ECO:0000256" key="1">
    <source>
        <dbReference type="SAM" id="Phobius"/>
    </source>
</evidence>
<dbReference type="OrthoDB" id="7509319at2"/>
<keyword evidence="1" id="KW-1133">Transmembrane helix</keyword>
<dbReference type="AlphaFoldDB" id="A0A5C9A2U7"/>
<keyword evidence="1" id="KW-0472">Membrane</keyword>
<dbReference type="EMBL" id="VRYZ01000001">
    <property type="protein sequence ID" value="TXS94399.1"/>
    <property type="molecule type" value="Genomic_DNA"/>
</dbReference>
<evidence type="ECO:0000313" key="2">
    <source>
        <dbReference type="EMBL" id="TXS94399.1"/>
    </source>
</evidence>
<reference evidence="2 3" key="1">
    <citation type="submission" date="2019-08" db="EMBL/GenBank/DDBJ databases">
        <title>Parahaliea maris sp. nov., isolated from the surface seawater.</title>
        <authorList>
            <person name="Liu Y."/>
        </authorList>
    </citation>
    <scope>NUCLEOTIDE SEQUENCE [LARGE SCALE GENOMIC DNA]</scope>
    <source>
        <strain evidence="2 3">S2-26</strain>
    </source>
</reference>
<proteinExistence type="predicted"/>
<feature type="transmembrane region" description="Helical" evidence="1">
    <location>
        <begin position="75"/>
        <end position="91"/>
    </location>
</feature>